<keyword evidence="9" id="KW-1185">Reference proteome</keyword>
<keyword evidence="3" id="KW-0460">Magnesium</keyword>
<sequence length="566" mass="65646">MSLVLGSGHSDGPNKSNSQGDAKCKIVRKTANFHPSVWGNHFITSSPDDLKPNPQMQQRASELKEEVKKMLGNVKNCSLKEINMIDAIQRLGVACHFEKEMADALLRIYNEDTEGKYESDDDLHTVALRFRLLRQEGYCVSTNVFTKFKDEKGKFKETLAGNIRGLVSLYEASHFVIHGEDILDEANSFARKHLKLALPNLNSPLSSLVQLALELPLRKSIERLLSRYYIAIYQEEDERNDNLLEFAKLDFNLLQSLHKVEIREISMWWKHWDFGAKLPFIRDRVVECYFWILAVYPDQQYSRARRITTKCISLTSILDDIYDAYGTLEELELYTNAIERWDRSMVDQLPDFMQLHFVALLDAVDEFEEELALEEKSYRISFLKDAFKEISKYFLIEAQWFNTGYVPTYEEYMNVALITCGYKLLTLISFVGMGDIATTEAFEWARSMPKLVKAVSIVNRLRDDITSNKMEQERGHVVSSIEVYMKQYGGTYEETCTKFRELVADAWKDINEECLKPMAFPMALLIRPVNFARVMEVLYQHRDGYTESTHETKERISMVLVNRIPV</sequence>
<evidence type="ECO:0000313" key="8">
    <source>
        <dbReference type="EMBL" id="RWR88238.1"/>
    </source>
</evidence>
<feature type="domain" description="Terpene synthase N-terminal" evidence="6">
    <location>
        <begin position="37"/>
        <end position="213"/>
    </location>
</feature>
<dbReference type="Gene3D" id="1.50.10.130">
    <property type="entry name" value="Terpene synthase, N-terminal domain"/>
    <property type="match status" value="1"/>
</dbReference>
<dbReference type="STRING" id="337451.A0A3S3NWZ1"/>
<dbReference type="Proteomes" id="UP000283530">
    <property type="component" value="Unassembled WGS sequence"/>
</dbReference>
<evidence type="ECO:0000256" key="5">
    <source>
        <dbReference type="SAM" id="MobiDB-lite"/>
    </source>
</evidence>
<protein>
    <submittedName>
        <fullName evidence="8">Terpene synthase 1</fullName>
    </submittedName>
</protein>
<keyword evidence="4" id="KW-0456">Lyase</keyword>
<evidence type="ECO:0000256" key="2">
    <source>
        <dbReference type="ARBA" id="ARBA00022723"/>
    </source>
</evidence>
<dbReference type="FunFam" id="1.50.10.130:FF:000001">
    <property type="entry name" value="Isoprene synthase, chloroplastic"/>
    <property type="match status" value="1"/>
</dbReference>
<proteinExistence type="predicted"/>
<evidence type="ECO:0000256" key="4">
    <source>
        <dbReference type="ARBA" id="ARBA00023239"/>
    </source>
</evidence>
<dbReference type="SUPFAM" id="SSF48239">
    <property type="entry name" value="Terpenoid cyclases/Protein prenyltransferases"/>
    <property type="match status" value="1"/>
</dbReference>
<dbReference type="GO" id="GO:0010333">
    <property type="term" value="F:terpene synthase activity"/>
    <property type="evidence" value="ECO:0007669"/>
    <property type="project" value="InterPro"/>
</dbReference>
<dbReference type="FunFam" id="1.10.600.10:FF:000007">
    <property type="entry name" value="Isoprene synthase, chloroplastic"/>
    <property type="match status" value="1"/>
</dbReference>
<dbReference type="InterPro" id="IPR034741">
    <property type="entry name" value="Terpene_cyclase-like_1_C"/>
</dbReference>
<dbReference type="Pfam" id="PF01397">
    <property type="entry name" value="Terpene_synth"/>
    <property type="match status" value="1"/>
</dbReference>
<dbReference type="PANTHER" id="PTHR31225:SF93">
    <property type="entry name" value="ALPHA-HUMULENE_(-)-(E)-BETA-CARYOPHYLLENE SYNTHASE"/>
    <property type="match status" value="1"/>
</dbReference>
<dbReference type="InterPro" id="IPR036965">
    <property type="entry name" value="Terpene_synth_N_sf"/>
</dbReference>
<dbReference type="SFLD" id="SFLDS00005">
    <property type="entry name" value="Isoprenoid_Synthase_Type_I"/>
    <property type="match status" value="1"/>
</dbReference>
<gene>
    <name evidence="8" type="ORF">CKAN_01723200</name>
</gene>
<dbReference type="PANTHER" id="PTHR31225">
    <property type="entry name" value="OS04G0344100 PROTEIN-RELATED"/>
    <property type="match status" value="1"/>
</dbReference>
<dbReference type="InterPro" id="IPR044814">
    <property type="entry name" value="Terpene_cyclase_plant_C1"/>
</dbReference>
<evidence type="ECO:0000256" key="1">
    <source>
        <dbReference type="ARBA" id="ARBA00004721"/>
    </source>
</evidence>
<feature type="domain" description="Terpene synthase metal-binding" evidence="7">
    <location>
        <begin position="270"/>
        <end position="509"/>
    </location>
</feature>
<comment type="pathway">
    <text evidence="1">Secondary metabolite biosynthesis; terpenoid biosynthesis.</text>
</comment>
<evidence type="ECO:0000256" key="3">
    <source>
        <dbReference type="ARBA" id="ARBA00022842"/>
    </source>
</evidence>
<dbReference type="GO" id="GO:0000287">
    <property type="term" value="F:magnesium ion binding"/>
    <property type="evidence" value="ECO:0007669"/>
    <property type="project" value="InterPro"/>
</dbReference>
<dbReference type="AlphaFoldDB" id="A0A3S3NWZ1"/>
<comment type="caution">
    <text evidence="8">The sequence shown here is derived from an EMBL/GenBank/DDBJ whole genome shotgun (WGS) entry which is preliminary data.</text>
</comment>
<name>A0A3S3NWZ1_9MAGN</name>
<dbReference type="GO" id="GO:0016102">
    <property type="term" value="P:diterpenoid biosynthetic process"/>
    <property type="evidence" value="ECO:0007669"/>
    <property type="project" value="InterPro"/>
</dbReference>
<dbReference type="InterPro" id="IPR008949">
    <property type="entry name" value="Isoprenoid_synthase_dom_sf"/>
</dbReference>
<dbReference type="InterPro" id="IPR001906">
    <property type="entry name" value="Terpene_synth_N"/>
</dbReference>
<keyword evidence="2" id="KW-0479">Metal-binding</keyword>
<dbReference type="UniPathway" id="UPA00213"/>
<feature type="region of interest" description="Disordered" evidence="5">
    <location>
        <begin position="1"/>
        <end position="21"/>
    </location>
</feature>
<accession>A0A3S3NWZ1</accession>
<evidence type="ECO:0000259" key="7">
    <source>
        <dbReference type="Pfam" id="PF03936"/>
    </source>
</evidence>
<reference evidence="8 9" key="1">
    <citation type="journal article" date="2019" name="Nat. Plants">
        <title>Stout camphor tree genome fills gaps in understanding of flowering plant genome evolution.</title>
        <authorList>
            <person name="Chaw S.M."/>
            <person name="Liu Y.C."/>
            <person name="Wu Y.W."/>
            <person name="Wang H.Y."/>
            <person name="Lin C.I."/>
            <person name="Wu C.S."/>
            <person name="Ke H.M."/>
            <person name="Chang L.Y."/>
            <person name="Hsu C.Y."/>
            <person name="Yang H.T."/>
            <person name="Sudianto E."/>
            <person name="Hsu M.H."/>
            <person name="Wu K.P."/>
            <person name="Wang L.N."/>
            <person name="Leebens-Mack J.H."/>
            <person name="Tsai I.J."/>
        </authorList>
    </citation>
    <scope>NUCLEOTIDE SEQUENCE [LARGE SCALE GENOMIC DNA]</scope>
    <source>
        <strain evidence="9">cv. Chaw 1501</strain>
        <tissue evidence="8">Young leaves</tissue>
    </source>
</reference>
<organism evidence="8 9">
    <name type="scientific">Cinnamomum micranthum f. kanehirae</name>
    <dbReference type="NCBI Taxonomy" id="337451"/>
    <lineage>
        <taxon>Eukaryota</taxon>
        <taxon>Viridiplantae</taxon>
        <taxon>Streptophyta</taxon>
        <taxon>Embryophyta</taxon>
        <taxon>Tracheophyta</taxon>
        <taxon>Spermatophyta</taxon>
        <taxon>Magnoliopsida</taxon>
        <taxon>Magnoliidae</taxon>
        <taxon>Laurales</taxon>
        <taxon>Lauraceae</taxon>
        <taxon>Cinnamomum</taxon>
    </lineage>
</organism>
<dbReference type="InterPro" id="IPR005630">
    <property type="entry name" value="Terpene_synthase_metal-bd"/>
</dbReference>
<dbReference type="Gene3D" id="1.10.600.10">
    <property type="entry name" value="Farnesyl Diphosphate Synthase"/>
    <property type="match status" value="1"/>
</dbReference>
<dbReference type="Pfam" id="PF03936">
    <property type="entry name" value="Terpene_synth_C"/>
    <property type="match status" value="1"/>
</dbReference>
<dbReference type="InterPro" id="IPR050148">
    <property type="entry name" value="Terpene_synthase-like"/>
</dbReference>
<dbReference type="OrthoDB" id="1877784at2759"/>
<evidence type="ECO:0000313" key="9">
    <source>
        <dbReference type="Proteomes" id="UP000283530"/>
    </source>
</evidence>
<dbReference type="CDD" id="cd00684">
    <property type="entry name" value="Terpene_cyclase_plant_C1"/>
    <property type="match status" value="1"/>
</dbReference>
<dbReference type="SUPFAM" id="SSF48576">
    <property type="entry name" value="Terpenoid synthases"/>
    <property type="match status" value="1"/>
</dbReference>
<evidence type="ECO:0000259" key="6">
    <source>
        <dbReference type="Pfam" id="PF01397"/>
    </source>
</evidence>
<dbReference type="SFLD" id="SFLDG01019">
    <property type="entry name" value="Terpene_Cyclase_Like_1_C_Termi"/>
    <property type="match status" value="1"/>
</dbReference>
<dbReference type="EMBL" id="QPKB01000007">
    <property type="protein sequence ID" value="RWR88238.1"/>
    <property type="molecule type" value="Genomic_DNA"/>
</dbReference>
<dbReference type="InterPro" id="IPR008930">
    <property type="entry name" value="Terpenoid_cyclase/PrenylTrfase"/>
</dbReference>